<comment type="caution">
    <text evidence="1">The sequence shown here is derived from an EMBL/GenBank/DDBJ whole genome shotgun (WGS) entry which is preliminary data.</text>
</comment>
<keyword evidence="2" id="KW-1185">Reference proteome</keyword>
<organism evidence="1 2">
    <name type="scientific">Solanum commersonii</name>
    <name type="common">Commerson's wild potato</name>
    <name type="synonym">Commerson's nightshade</name>
    <dbReference type="NCBI Taxonomy" id="4109"/>
    <lineage>
        <taxon>Eukaryota</taxon>
        <taxon>Viridiplantae</taxon>
        <taxon>Streptophyta</taxon>
        <taxon>Embryophyta</taxon>
        <taxon>Tracheophyta</taxon>
        <taxon>Spermatophyta</taxon>
        <taxon>Magnoliopsida</taxon>
        <taxon>eudicotyledons</taxon>
        <taxon>Gunneridae</taxon>
        <taxon>Pentapetalae</taxon>
        <taxon>asterids</taxon>
        <taxon>lamiids</taxon>
        <taxon>Solanales</taxon>
        <taxon>Solanaceae</taxon>
        <taxon>Solanoideae</taxon>
        <taxon>Solaneae</taxon>
        <taxon>Solanum</taxon>
    </lineage>
</organism>
<dbReference type="AlphaFoldDB" id="A0A9J5Y606"/>
<evidence type="ECO:0000313" key="1">
    <source>
        <dbReference type="EMBL" id="KAG5595809.1"/>
    </source>
</evidence>
<evidence type="ECO:0000313" key="2">
    <source>
        <dbReference type="Proteomes" id="UP000824120"/>
    </source>
</evidence>
<proteinExistence type="predicted"/>
<gene>
    <name evidence="1" type="ORF">H5410_037041</name>
</gene>
<reference evidence="1 2" key="1">
    <citation type="submission" date="2020-09" db="EMBL/GenBank/DDBJ databases">
        <title>De no assembly of potato wild relative species, Solanum commersonii.</title>
        <authorList>
            <person name="Cho K."/>
        </authorList>
    </citation>
    <scope>NUCLEOTIDE SEQUENCE [LARGE SCALE GENOMIC DNA]</scope>
    <source>
        <strain evidence="1">LZ3.2</strain>
        <tissue evidence="1">Leaf</tissue>
    </source>
</reference>
<name>A0A9J5Y606_SOLCO</name>
<accession>A0A9J5Y606</accession>
<sequence>MICSLDEKFQKLSLLVKFCNLLCGGKVIVYVCELWQEKQKESMAEFLVTLLVELLLIEKLWAKGLCARFQRFVSKCGTWAVGKGEVKHIYNCIQHTSKYISAFMDVYVEIPTLKY</sequence>
<dbReference type="EMBL" id="JACXVP010000007">
    <property type="protein sequence ID" value="KAG5595809.1"/>
    <property type="molecule type" value="Genomic_DNA"/>
</dbReference>
<protein>
    <submittedName>
        <fullName evidence="1">Uncharacterized protein</fullName>
    </submittedName>
</protein>
<dbReference type="Proteomes" id="UP000824120">
    <property type="component" value="Chromosome 7"/>
</dbReference>